<evidence type="ECO:0000256" key="2">
    <source>
        <dbReference type="ARBA" id="ARBA00007613"/>
    </source>
</evidence>
<protein>
    <submittedName>
        <fullName evidence="10">TolC family protein</fullName>
    </submittedName>
</protein>
<dbReference type="Pfam" id="PF02321">
    <property type="entry name" value="OEP"/>
    <property type="match status" value="2"/>
</dbReference>
<evidence type="ECO:0000256" key="8">
    <source>
        <dbReference type="SAM" id="Coils"/>
    </source>
</evidence>
<keyword evidence="7" id="KW-0998">Cell outer membrane</keyword>
<dbReference type="GO" id="GO:0015288">
    <property type="term" value="F:porin activity"/>
    <property type="evidence" value="ECO:0007669"/>
    <property type="project" value="TreeGrafter"/>
</dbReference>
<evidence type="ECO:0000256" key="1">
    <source>
        <dbReference type="ARBA" id="ARBA00004442"/>
    </source>
</evidence>
<dbReference type="GO" id="GO:0009279">
    <property type="term" value="C:cell outer membrane"/>
    <property type="evidence" value="ECO:0007669"/>
    <property type="project" value="UniProtKB-SubCell"/>
</dbReference>
<keyword evidence="11" id="KW-1185">Reference proteome</keyword>
<dbReference type="SUPFAM" id="SSF56954">
    <property type="entry name" value="Outer membrane efflux proteins (OEP)"/>
    <property type="match status" value="1"/>
</dbReference>
<keyword evidence="3" id="KW-0813">Transport</keyword>
<dbReference type="InterPro" id="IPR003423">
    <property type="entry name" value="OMP_efflux"/>
</dbReference>
<gene>
    <name evidence="10" type="ORF">IPV69_15420</name>
</gene>
<feature type="coiled-coil region" evidence="8">
    <location>
        <begin position="408"/>
        <end position="435"/>
    </location>
</feature>
<comment type="subcellular location">
    <subcellularLocation>
        <location evidence="1">Cell outer membrane</location>
    </subcellularLocation>
</comment>
<dbReference type="PANTHER" id="PTHR30026:SF20">
    <property type="entry name" value="OUTER MEMBRANE PROTEIN TOLC"/>
    <property type="match status" value="1"/>
</dbReference>
<keyword evidence="5" id="KW-0812">Transmembrane</keyword>
<accession>A0A7M2WR05</accession>
<organism evidence="10 11">
    <name type="scientific">Humisphaera borealis</name>
    <dbReference type="NCBI Taxonomy" id="2807512"/>
    <lineage>
        <taxon>Bacteria</taxon>
        <taxon>Pseudomonadati</taxon>
        <taxon>Planctomycetota</taxon>
        <taxon>Phycisphaerae</taxon>
        <taxon>Tepidisphaerales</taxon>
        <taxon>Tepidisphaeraceae</taxon>
        <taxon>Humisphaera</taxon>
    </lineage>
</organism>
<evidence type="ECO:0000313" key="11">
    <source>
        <dbReference type="Proteomes" id="UP000593765"/>
    </source>
</evidence>
<feature type="region of interest" description="Disordered" evidence="9">
    <location>
        <begin position="120"/>
        <end position="145"/>
    </location>
</feature>
<keyword evidence="8" id="KW-0175">Coiled coil</keyword>
<reference evidence="10 11" key="1">
    <citation type="submission" date="2020-10" db="EMBL/GenBank/DDBJ databases">
        <title>Wide distribution of Phycisphaera-like planctomycetes from WD2101 soil group in peatlands and genome analysis of the first cultivated representative.</title>
        <authorList>
            <person name="Dedysh S.N."/>
            <person name="Beletsky A.V."/>
            <person name="Ivanova A."/>
            <person name="Kulichevskaya I.S."/>
            <person name="Suzina N.E."/>
            <person name="Philippov D.A."/>
            <person name="Rakitin A.L."/>
            <person name="Mardanov A.V."/>
            <person name="Ravin N.V."/>
        </authorList>
    </citation>
    <scope>NUCLEOTIDE SEQUENCE [LARGE SCALE GENOMIC DNA]</scope>
    <source>
        <strain evidence="10 11">M1803</strain>
    </source>
</reference>
<dbReference type="KEGG" id="hbs:IPV69_15420"/>
<evidence type="ECO:0000256" key="6">
    <source>
        <dbReference type="ARBA" id="ARBA00023136"/>
    </source>
</evidence>
<evidence type="ECO:0000256" key="5">
    <source>
        <dbReference type="ARBA" id="ARBA00022692"/>
    </source>
</evidence>
<evidence type="ECO:0000256" key="4">
    <source>
        <dbReference type="ARBA" id="ARBA00022452"/>
    </source>
</evidence>
<evidence type="ECO:0000313" key="10">
    <source>
        <dbReference type="EMBL" id="QOV87674.1"/>
    </source>
</evidence>
<evidence type="ECO:0000256" key="7">
    <source>
        <dbReference type="ARBA" id="ARBA00023237"/>
    </source>
</evidence>
<name>A0A7M2WR05_9BACT</name>
<dbReference type="PANTHER" id="PTHR30026">
    <property type="entry name" value="OUTER MEMBRANE PROTEIN TOLC"/>
    <property type="match status" value="1"/>
</dbReference>
<dbReference type="RefSeq" id="WP_206290584.1">
    <property type="nucleotide sequence ID" value="NZ_CP063458.1"/>
</dbReference>
<dbReference type="GO" id="GO:0015562">
    <property type="term" value="F:efflux transmembrane transporter activity"/>
    <property type="evidence" value="ECO:0007669"/>
    <property type="project" value="InterPro"/>
</dbReference>
<dbReference type="Proteomes" id="UP000593765">
    <property type="component" value="Chromosome"/>
</dbReference>
<comment type="similarity">
    <text evidence="2">Belongs to the outer membrane factor (OMF) (TC 1.B.17) family.</text>
</comment>
<feature type="compositionally biased region" description="Low complexity" evidence="9">
    <location>
        <begin position="124"/>
        <end position="140"/>
    </location>
</feature>
<proteinExistence type="inferred from homology"/>
<dbReference type="InterPro" id="IPR051906">
    <property type="entry name" value="TolC-like"/>
</dbReference>
<dbReference type="Gene3D" id="1.20.1600.10">
    <property type="entry name" value="Outer membrane efflux proteins (OEP)"/>
    <property type="match status" value="1"/>
</dbReference>
<evidence type="ECO:0000256" key="3">
    <source>
        <dbReference type="ARBA" id="ARBA00022448"/>
    </source>
</evidence>
<evidence type="ECO:0000256" key="9">
    <source>
        <dbReference type="SAM" id="MobiDB-lite"/>
    </source>
</evidence>
<dbReference type="AlphaFoldDB" id="A0A7M2WR05"/>
<keyword evidence="6" id="KW-0472">Membrane</keyword>
<keyword evidence="4" id="KW-1134">Transmembrane beta strand</keyword>
<sequence length="499" mass="54842">MNLRANERLSERIMPRPHRRFIFSTLLLCTWLFIAGCAVDQKAEVDLYRRVLDGRVAATQPYVEGESLTLVRAMTLANQHNEQLGLRGEDYLQSLIAKNRAVANFLPTVSFQPSFTIEQRARDGAPSGSTGSNTTASGGSYQDSGKISYRTEAPIVGSMNLFRGGGDIANLQSADANIERQRLLLLDAQSTILLNVAQVYLQVLRSERAVEVLRNSVSLQEARLKDVKDQFANQLATKLAVAQTQAQVNGTRATLLQAQSDVRNGRHTLALLVGVDTINGKLSEQSVTDAVSDPKHTLTDYEQMALDRREDFAAARAAVVSARAQVDAAFAQYYPSVSLNVAGFLYREFYADASKWNAVLLANVPIFSAGVIEADVRSAWSRLRQAMLNESFVRRQVLNDVRTAFENLDAADRKTAEFEQQVQAAKEALDQARAAFANQLAINLDVLVAQDQVLNSELQLTGVRFDRAVFLLDLTRAIGVLPEVTMQAATRPATLPGLP</sequence>
<dbReference type="EMBL" id="CP063458">
    <property type="protein sequence ID" value="QOV87674.1"/>
    <property type="molecule type" value="Genomic_DNA"/>
</dbReference>
<dbReference type="GO" id="GO:1990281">
    <property type="term" value="C:efflux pump complex"/>
    <property type="evidence" value="ECO:0007669"/>
    <property type="project" value="TreeGrafter"/>
</dbReference>